<evidence type="ECO:0000256" key="10">
    <source>
        <dbReference type="SAM" id="MobiDB-lite"/>
    </source>
</evidence>
<evidence type="ECO:0000259" key="11">
    <source>
        <dbReference type="SMART" id="SM00986"/>
    </source>
</evidence>
<dbReference type="Pfam" id="PF03167">
    <property type="entry name" value="UDG"/>
    <property type="match status" value="1"/>
</dbReference>
<dbReference type="SMART" id="SM00987">
    <property type="entry name" value="UreE_C"/>
    <property type="match status" value="1"/>
</dbReference>
<dbReference type="Proteomes" id="UP001163882">
    <property type="component" value="Chromosome"/>
</dbReference>
<evidence type="ECO:0000256" key="9">
    <source>
        <dbReference type="ARBA" id="ARBA00023204"/>
    </source>
</evidence>
<name>A0ABY6IR52_9HYPH</name>
<keyword evidence="7" id="KW-0408">Iron</keyword>
<feature type="region of interest" description="Disordered" evidence="10">
    <location>
        <begin position="1"/>
        <end position="32"/>
    </location>
</feature>
<proteinExistence type="inferred from homology"/>
<dbReference type="NCBIfam" id="TIGR03914">
    <property type="entry name" value="UDG_fam_dom"/>
    <property type="match status" value="1"/>
</dbReference>
<keyword evidence="5" id="KW-0227">DNA damage</keyword>
<protein>
    <recommendedName>
        <fullName evidence="2">Type-4 uracil-DNA glycosylase</fullName>
    </recommendedName>
</protein>
<keyword evidence="4" id="KW-0479">Metal-binding</keyword>
<evidence type="ECO:0000256" key="7">
    <source>
        <dbReference type="ARBA" id="ARBA00023004"/>
    </source>
</evidence>
<feature type="domain" description="Uracil-DNA glycosylase-like" evidence="11">
    <location>
        <begin position="53"/>
        <end position="213"/>
    </location>
</feature>
<keyword evidence="6" id="KW-0378">Hydrolase</keyword>
<dbReference type="EMBL" id="CP107716">
    <property type="protein sequence ID" value="UYQ73090.1"/>
    <property type="molecule type" value="Genomic_DNA"/>
</dbReference>
<dbReference type="NCBIfam" id="TIGR00758">
    <property type="entry name" value="UDG_fam4"/>
    <property type="match status" value="1"/>
</dbReference>
<dbReference type="CDD" id="cd10030">
    <property type="entry name" value="UDG-F4_TTUDGA_SPO1dp_like"/>
    <property type="match status" value="1"/>
</dbReference>
<keyword evidence="9" id="KW-0234">DNA repair</keyword>
<dbReference type="InterPro" id="IPR005273">
    <property type="entry name" value="Ura-DNA_glyco_family4"/>
</dbReference>
<keyword evidence="13" id="KW-1185">Reference proteome</keyword>
<dbReference type="InterPro" id="IPR051536">
    <property type="entry name" value="UDG_Type-4/5"/>
</dbReference>
<dbReference type="SMART" id="SM00986">
    <property type="entry name" value="UDG"/>
    <property type="match status" value="1"/>
</dbReference>
<evidence type="ECO:0000256" key="8">
    <source>
        <dbReference type="ARBA" id="ARBA00023014"/>
    </source>
</evidence>
<evidence type="ECO:0000256" key="6">
    <source>
        <dbReference type="ARBA" id="ARBA00022801"/>
    </source>
</evidence>
<evidence type="ECO:0000256" key="3">
    <source>
        <dbReference type="ARBA" id="ARBA00022485"/>
    </source>
</evidence>
<dbReference type="InterPro" id="IPR005122">
    <property type="entry name" value="Uracil-DNA_glycosylase-like"/>
</dbReference>
<accession>A0ABY6IR52</accession>
<sequence length="225" mass="24695">MTSANERQAGSKETDEGIDAETSEPFSSLEDAEKAAQNCRRCPLYKNATQVVFGEGPEHAPIMLVGEQPGDREDIEGYPFVGPAGKLLDEVLAEAGIDRTKVFVTNAVKHFKFMPRGKRRLHQKPNRGEISACRFWLDRERALVGPEVVVALGATAAQSLLGSGATISKLRDSPSEMDDGMMVFVTVHPAYLLRMPDRAKAAEERKAFARDLAAIKQYMESINEG</sequence>
<dbReference type="RefSeq" id="WP_264226680.1">
    <property type="nucleotide sequence ID" value="NZ_CP107716.1"/>
</dbReference>
<evidence type="ECO:0000256" key="2">
    <source>
        <dbReference type="ARBA" id="ARBA00019403"/>
    </source>
</evidence>
<comment type="similarity">
    <text evidence="1">Belongs to the uracil-DNA glycosylase (UDG) superfamily. Type 4 (UDGa) family.</text>
</comment>
<gene>
    <name evidence="12" type="ORF">OF122_04825</name>
</gene>
<dbReference type="PANTHER" id="PTHR33693:SF9">
    <property type="entry name" value="TYPE-4 URACIL-DNA GLYCOSYLASE"/>
    <property type="match status" value="1"/>
</dbReference>
<keyword evidence="3" id="KW-0004">4Fe-4S</keyword>
<dbReference type="SUPFAM" id="SSF52141">
    <property type="entry name" value="Uracil-DNA glycosylase-like"/>
    <property type="match status" value="1"/>
</dbReference>
<evidence type="ECO:0000256" key="1">
    <source>
        <dbReference type="ARBA" id="ARBA00006521"/>
    </source>
</evidence>
<evidence type="ECO:0000313" key="13">
    <source>
        <dbReference type="Proteomes" id="UP001163882"/>
    </source>
</evidence>
<keyword evidence="8" id="KW-0411">Iron-sulfur</keyword>
<evidence type="ECO:0000256" key="4">
    <source>
        <dbReference type="ARBA" id="ARBA00022723"/>
    </source>
</evidence>
<reference evidence="12" key="1">
    <citation type="submission" date="2022-10" db="EMBL/GenBank/DDBJ databases">
        <title>YIM 151497 complete genome.</title>
        <authorList>
            <person name="Chen X."/>
        </authorList>
    </citation>
    <scope>NUCLEOTIDE SEQUENCE</scope>
    <source>
        <strain evidence="12">YIM 151497</strain>
    </source>
</reference>
<dbReference type="Gene3D" id="3.40.470.10">
    <property type="entry name" value="Uracil-DNA glycosylase-like domain"/>
    <property type="match status" value="1"/>
</dbReference>
<dbReference type="InterPro" id="IPR036895">
    <property type="entry name" value="Uracil-DNA_glycosylase-like_sf"/>
</dbReference>
<dbReference type="PANTHER" id="PTHR33693">
    <property type="entry name" value="TYPE-5 URACIL-DNA GLYCOSYLASE"/>
    <property type="match status" value="1"/>
</dbReference>
<evidence type="ECO:0000256" key="5">
    <source>
        <dbReference type="ARBA" id="ARBA00022763"/>
    </source>
</evidence>
<organism evidence="12 13">
    <name type="scientific">Pelagibacterium flavum</name>
    <dbReference type="NCBI Taxonomy" id="2984530"/>
    <lineage>
        <taxon>Bacteria</taxon>
        <taxon>Pseudomonadati</taxon>
        <taxon>Pseudomonadota</taxon>
        <taxon>Alphaproteobacteria</taxon>
        <taxon>Hyphomicrobiales</taxon>
        <taxon>Devosiaceae</taxon>
        <taxon>Pelagibacterium</taxon>
    </lineage>
</organism>
<evidence type="ECO:0000313" key="12">
    <source>
        <dbReference type="EMBL" id="UYQ73090.1"/>
    </source>
</evidence>